<dbReference type="SUPFAM" id="SSF52540">
    <property type="entry name" value="P-loop containing nucleoside triphosphate hydrolases"/>
    <property type="match status" value="2"/>
</dbReference>
<dbReference type="InterPro" id="IPR005135">
    <property type="entry name" value="Endo/exonuclease/phosphatase"/>
</dbReference>
<evidence type="ECO:0000313" key="4">
    <source>
        <dbReference type="Proteomes" id="UP000694844"/>
    </source>
</evidence>
<evidence type="ECO:0000256" key="2">
    <source>
        <dbReference type="SAM" id="MobiDB-lite"/>
    </source>
</evidence>
<dbReference type="EC" id="5.6.2.3" evidence="1"/>
<dbReference type="GO" id="GO:0006281">
    <property type="term" value="P:DNA repair"/>
    <property type="evidence" value="ECO:0007669"/>
    <property type="project" value="UniProtKB-KW"/>
</dbReference>
<dbReference type="SMART" id="SM00382">
    <property type="entry name" value="AAA"/>
    <property type="match status" value="1"/>
</dbReference>
<dbReference type="InterPro" id="IPR003593">
    <property type="entry name" value="AAA+_ATPase"/>
</dbReference>
<keyword evidence="4" id="KW-1185">Reference proteome</keyword>
<dbReference type="Proteomes" id="UP000694844">
    <property type="component" value="Chromosome 6"/>
</dbReference>
<feature type="domain" description="OTU" evidence="3">
    <location>
        <begin position="534"/>
        <end position="665"/>
    </location>
</feature>
<dbReference type="Pfam" id="PF02338">
    <property type="entry name" value="OTU"/>
    <property type="match status" value="1"/>
</dbReference>
<dbReference type="Pfam" id="PF04843">
    <property type="entry name" value="Herpes_teg_N"/>
    <property type="match status" value="1"/>
</dbReference>
<keyword evidence="1" id="KW-0233">DNA recombination</keyword>
<feature type="region of interest" description="Disordered" evidence="2">
    <location>
        <begin position="905"/>
        <end position="930"/>
    </location>
</feature>
<dbReference type="InterPro" id="IPR010285">
    <property type="entry name" value="DNA_helicase_pif1-like_DEAD"/>
</dbReference>
<feature type="compositionally biased region" description="Basic and acidic residues" evidence="2">
    <location>
        <begin position="905"/>
        <end position="917"/>
    </location>
</feature>
<dbReference type="PANTHER" id="PTHR47642">
    <property type="entry name" value="ATP-DEPENDENT DNA HELICASE"/>
    <property type="match status" value="1"/>
</dbReference>
<keyword evidence="1" id="KW-0347">Helicase</keyword>
<comment type="cofactor">
    <cofactor evidence="1">
        <name>Mg(2+)</name>
        <dbReference type="ChEBI" id="CHEBI:18420"/>
    </cofactor>
</comment>
<sequence>MPKRKQVCANAKRLKDKLRKREERLKKSSPTVTSTDQMSADSSVPCGSVDGAVVAPPGNFLGKVSMGFPLKEEKPLARVQASPRVKMHPPAPRLASPRGSRLLSKNVGKAPSPDSPAWVCAPARAPGPNCGPAGQAQLEGFMLKRTSSIQKDVGNFYETKTNSERNLNGLIIETEQNMNKNEYETKIEQACKNTTNDVFFTETDNEAAVDISADLEILDGQNQSTSIDNRSVQGSFHQADIMFGDNAGTQCVANCLGAVAYHKLKNAEYWNTFDMNIVLKTGNELYTYLQRSSTINNRYLLVSELPQFVECFDKMFEFRCNESLASLITLGEDEPCHDDFNAHTLLDALQISLLDTDGCFVCFGGNTFLIGRTHAKYFIFDSHSRTQEGYQTADGKSIRIISDTLFEVQQHILSLALSMGFTNVVECEITGVVCTMTQLEDHTSMQFDLSNEMVSAQAHERDNSPHNDFVEISQSDDSTVYLLEEEERSLNVFSPEELLTEIVKKEICQELELVFTDKEQHFTKSIIEIDGTKLHCQNIKGDGNCFFRAVSYCVSGSEDNHEAIRQATCKHLIENSSVFESLQRNVNMSMNEYMQMSHMNKTGTWATEMEIIGIADLLKINVYTFTSGRWLLYSGKGVNREFVNNRGSIHLHHLNGNHYNVISAECKGLSCFDQPFGDFLATEKETLKNRLDKKKQKYWLDPEYRKIVLERKKQNYESNESFKKRALFNAKRKYDMCKGEVLKNRRVKYSTSLQHRTRLKKASVVKYKTNSYHQESVKKASIKKYQSDLGHRKAVKKASIVKYKNDPDHRETIKQASIEKYRKKPLHRQAVKNASTRKYKSDSEHREALKAKNSKRYKTNNEFRMRKKQYEKQRYNMDIEHKENIKANRTRRYKDPDFKKDLLERKRKTYASDENTRQKKRQKAKDNRTTAKAKLKNESNVIGLFKVKSKEFPEYCCCCCHRILFDNQVVMCDKHMYGTSNNAKDVAEICIRDDFLHKCSTSCPRDCNRSSLWICKTCHRKIQSGKIPAEAAVNKMELQSLPKELEDLNSLERQLIALHIPFMKVTNLPQGRQKNVHGPVVCVPADLKKASSLPRTADESMVLRVKLKRKLAYKGYQEYQFVHPHHLTKALDFLIKNNAWYENVLIDNDWEKNTNSEDCLIENKHEDTVSEQQDSHEAEASEINASVILDTCLQPVDIVQEVLCHYFDDVFDLAPGEGKNPVKLLQENGNEAKTFPYLFPSGHNTWNEERDIRITLGRYFNNRLMNADNRFAKDSNYIFFSQYMSELNQVIEKTQISIRKSFAKTSTGKNVTPEMLQDPNTLSKMLNKDEALRFMQPIRGTPSYWQTAQKDLFAMLRQIGIPTWFCSFSAAEFRWNTTIEAILRQQCDNREVDEMSWTEKSEILRSNPVTVARMFEHRFHIFLRDVIMSPAEPIGKVVDYFQRVEFQQRGSPHMHCLFWIEGAPKLDEDGETAVCEFIDKYVTCEIPLEDEDADLRKIVLDVQQHSKKHSQSCRKKGTECRFNFPRPPSETTFITEPLDNSSVNDTDELQLQIEKQAAKQLLQSVWEKVQDPTSEFLSCEQLFEALGINQEMFEKAYNTITSKQTIVLQRNPNEIWTNQYNPCLLKSWDANLDIQYVLDPFSCIVYIISYISKSEREMGMLLKQTSIEAEEGNLSARQTLKKIGSAYLHHREVSAQEAVYRVCNLRMKESSRKTIFIPVGENPTRLSKPLHQLKENREDEDDVWMTSIVERYENRPNNEEFVNMCLAQFCSEFRVLAKSEVPSTSKEGVYELQNGKGFVQRRVRTNPAIIRYPRFSQEKTPEKFYQSMLQLFLPYWCQDHLKPPKYDLYQAFYESGQVRLNGKRSLQSVKTIVDCNHQNYCKNEQIINDAEEMFERIGEPEDAWGQLCPETETNRRHCLEMKSRVEDDECESEMPDLTQDEHNSDILYRVQHSTQRHDMLPLLRSLNETQSEIFYFVRNWCLEKSNGRKPQPFHIFVTGGAGTGKSHLIKTVEYEANRLLSKTMNNPESVTVLLTALTGTAAFNINGNTIHHAFALNKYLPFPYEPLQEQRLNSIRVKLQDLQILVIDEVSMVYKRLLYYVHERLVQIKKCRLPFGGVSVIAVGDFFQLPPVKQKKNERLYNENVSYPEDFWKELFKVVELTEIMRQREDVEFAEMLNQLRIRTKEQQINTNLIEHFRECIKEGPEEALHVFATNDEVNDYNLSMLQRKSLDMVEIEAKDFRKDKTTGKLHLFENPVSTKRSEGLSSSILVSVNARIMLTRNVNVEDGLVNGVMGRISKINVSNKNNKEITGITVFFDNPDVGKKTGKRNSSGLLEINISRAEEEMRGKGRQYFIRHQFPLQLAWACTAHKVQGMTTNEVVVNLDKMFAPGQAYVALSRVTMKNGLYIETSCNDIADLFRKRVYGEADVKDALSEMKKFLPQQNDPSDENASIALILHNVQGLRAHFEELRSEQRFQNVSVICLTETWLTSEENKLFNLKDFSMFRKDRSESFDNTSEVSLKLKNSKGGGVAIYFQIKENASEIILPVKNIEVVALLLNQNIAVVTVYRSSAQPIDLFVSSLTDLIRFIKENYDKAIILGDFNEQTDSCGPIQQYMNATGFTQFVTFPTTEGGTSIDHVYGFGIQQNEIDVSLLPIYYSYHEAVLVKITVPKQLNS</sequence>
<evidence type="ECO:0000256" key="1">
    <source>
        <dbReference type="RuleBase" id="RU363044"/>
    </source>
</evidence>
<comment type="catalytic activity">
    <reaction evidence="1">
        <text>ATP + H2O = ADP + phosphate + H(+)</text>
        <dbReference type="Rhea" id="RHEA:13065"/>
        <dbReference type="ChEBI" id="CHEBI:15377"/>
        <dbReference type="ChEBI" id="CHEBI:15378"/>
        <dbReference type="ChEBI" id="CHEBI:30616"/>
        <dbReference type="ChEBI" id="CHEBI:43474"/>
        <dbReference type="ChEBI" id="CHEBI:456216"/>
        <dbReference type="EC" id="5.6.2.3"/>
    </reaction>
</comment>
<feature type="region of interest" description="Disordered" evidence="2">
    <location>
        <begin position="1"/>
        <end position="44"/>
    </location>
</feature>
<dbReference type="GO" id="GO:0000723">
    <property type="term" value="P:telomere maintenance"/>
    <property type="evidence" value="ECO:0007669"/>
    <property type="project" value="InterPro"/>
</dbReference>
<keyword evidence="1" id="KW-0378">Hydrolase</keyword>
<feature type="compositionally biased region" description="Polar residues" evidence="2">
    <location>
        <begin position="28"/>
        <end position="42"/>
    </location>
</feature>
<dbReference type="SUPFAM" id="SSF56219">
    <property type="entry name" value="DNase I-like"/>
    <property type="match status" value="1"/>
</dbReference>
<dbReference type="Pfam" id="PF03372">
    <property type="entry name" value="Exo_endo_phos"/>
    <property type="match status" value="1"/>
</dbReference>
<proteinExistence type="inferred from homology"/>
<dbReference type="OrthoDB" id="10040528at2759"/>
<dbReference type="InterPro" id="IPR051055">
    <property type="entry name" value="PIF1_helicase"/>
</dbReference>
<dbReference type="InterPro" id="IPR025476">
    <property type="entry name" value="Helitron_helicase-like"/>
</dbReference>
<dbReference type="Gene3D" id="3.90.70.80">
    <property type="match status" value="1"/>
</dbReference>
<dbReference type="KEGG" id="cvn:111100667"/>
<dbReference type="Pfam" id="PF05970">
    <property type="entry name" value="PIF1"/>
    <property type="match status" value="1"/>
</dbReference>
<reference evidence="5" key="1">
    <citation type="submission" date="2025-08" db="UniProtKB">
        <authorList>
            <consortium name="RefSeq"/>
        </authorList>
    </citation>
    <scope>IDENTIFICATION</scope>
    <source>
        <tissue evidence="5">Whole sample</tissue>
    </source>
</reference>
<evidence type="ECO:0000259" key="3">
    <source>
        <dbReference type="PROSITE" id="PS50802"/>
    </source>
</evidence>
<dbReference type="GO" id="GO:0006310">
    <property type="term" value="P:DNA recombination"/>
    <property type="evidence" value="ECO:0007669"/>
    <property type="project" value="UniProtKB-KW"/>
</dbReference>
<dbReference type="GeneID" id="111100667"/>
<keyword evidence="1" id="KW-0234">DNA repair</keyword>
<comment type="similarity">
    <text evidence="1">Belongs to the helicase family.</text>
</comment>
<dbReference type="SUPFAM" id="SSF54001">
    <property type="entry name" value="Cysteine proteinases"/>
    <property type="match status" value="2"/>
</dbReference>
<dbReference type="RefSeq" id="XP_022288462.1">
    <property type="nucleotide sequence ID" value="XM_022432754.1"/>
</dbReference>
<feature type="compositionally biased region" description="Basic residues" evidence="2">
    <location>
        <begin position="829"/>
        <end position="838"/>
    </location>
</feature>
<keyword evidence="1" id="KW-0227">DNA damage</keyword>
<feature type="compositionally biased region" description="Basic residues" evidence="2">
    <location>
        <begin position="1"/>
        <end position="18"/>
    </location>
</feature>
<dbReference type="InterPro" id="IPR003323">
    <property type="entry name" value="OTU_dom"/>
</dbReference>
<dbReference type="Pfam" id="PF20209">
    <property type="entry name" value="DUF6570"/>
    <property type="match status" value="1"/>
</dbReference>
<feature type="region of interest" description="Disordered" evidence="2">
    <location>
        <begin position="829"/>
        <end position="850"/>
    </location>
</feature>
<dbReference type="CDD" id="cd18809">
    <property type="entry name" value="SF1_C_RecD"/>
    <property type="match status" value="1"/>
</dbReference>
<feature type="compositionally biased region" description="Basic and acidic residues" evidence="2">
    <location>
        <begin position="839"/>
        <end position="850"/>
    </location>
</feature>
<keyword evidence="1" id="KW-0067">ATP-binding</keyword>
<dbReference type="Gene3D" id="3.90.70.120">
    <property type="match status" value="1"/>
</dbReference>
<dbReference type="InterPro" id="IPR036691">
    <property type="entry name" value="Endo/exonu/phosph_ase_sf"/>
</dbReference>
<name>A0A8B8AAH5_CRAVI</name>
<organism evidence="4 5">
    <name type="scientific">Crassostrea virginica</name>
    <name type="common">Eastern oyster</name>
    <dbReference type="NCBI Taxonomy" id="6565"/>
    <lineage>
        <taxon>Eukaryota</taxon>
        <taxon>Metazoa</taxon>
        <taxon>Spiralia</taxon>
        <taxon>Lophotrochozoa</taxon>
        <taxon>Mollusca</taxon>
        <taxon>Bivalvia</taxon>
        <taxon>Autobranchia</taxon>
        <taxon>Pteriomorphia</taxon>
        <taxon>Ostreida</taxon>
        <taxon>Ostreoidea</taxon>
        <taxon>Ostreidae</taxon>
        <taxon>Crassostrea</taxon>
    </lineage>
</organism>
<keyword evidence="1" id="KW-0547">Nucleotide-binding</keyword>
<evidence type="ECO:0000313" key="5">
    <source>
        <dbReference type="RefSeq" id="XP_022288462.1"/>
    </source>
</evidence>
<protein>
    <recommendedName>
        <fullName evidence="1">ATP-dependent DNA helicase</fullName>
        <ecNumber evidence="1">5.6.2.3</ecNumber>
    </recommendedName>
</protein>
<dbReference type="InterPro" id="IPR027417">
    <property type="entry name" value="P-loop_NTPase"/>
</dbReference>
<feature type="region of interest" description="Disordered" evidence="2">
    <location>
        <begin position="80"/>
        <end position="100"/>
    </location>
</feature>
<dbReference type="CDD" id="cd22755">
    <property type="entry name" value="OTU_CeDUB-like"/>
    <property type="match status" value="1"/>
</dbReference>
<dbReference type="GO" id="GO:0005524">
    <property type="term" value="F:ATP binding"/>
    <property type="evidence" value="ECO:0007669"/>
    <property type="project" value="UniProtKB-KW"/>
</dbReference>
<accession>A0A8B8AAH5</accession>
<dbReference type="GO" id="GO:0016787">
    <property type="term" value="F:hydrolase activity"/>
    <property type="evidence" value="ECO:0007669"/>
    <property type="project" value="UniProtKB-KW"/>
</dbReference>
<gene>
    <name evidence="5" type="primary">LOC111100667</name>
</gene>
<dbReference type="Gene3D" id="3.40.50.300">
    <property type="entry name" value="P-loop containing nucleotide triphosphate hydrolases"/>
    <property type="match status" value="1"/>
</dbReference>
<dbReference type="PANTHER" id="PTHR47642:SF3">
    <property type="entry name" value="ATP-DEPENDENT DNA HELICASE"/>
    <property type="match status" value="1"/>
</dbReference>
<dbReference type="InterPro" id="IPR038765">
    <property type="entry name" value="Papain-like_cys_pep_sf"/>
</dbReference>
<dbReference type="PROSITE" id="PS50802">
    <property type="entry name" value="OTU"/>
    <property type="match status" value="1"/>
</dbReference>
<dbReference type="InterPro" id="IPR046700">
    <property type="entry name" value="DUF6570"/>
</dbReference>
<dbReference type="Pfam" id="PF14214">
    <property type="entry name" value="Helitron_like_N"/>
    <property type="match status" value="1"/>
</dbReference>
<dbReference type="Gene3D" id="3.60.10.10">
    <property type="entry name" value="Endonuclease/exonuclease/phosphatase"/>
    <property type="match status" value="1"/>
</dbReference>
<dbReference type="GO" id="GO:0043139">
    <property type="term" value="F:5'-3' DNA helicase activity"/>
    <property type="evidence" value="ECO:0007669"/>
    <property type="project" value="UniProtKB-EC"/>
</dbReference>
<dbReference type="InterPro" id="IPR006928">
    <property type="entry name" value="Herpes_teg_USP"/>
</dbReference>